<dbReference type="OrthoDB" id="6505at2157"/>
<comment type="function">
    <text evidence="3">Catalyzes the isomerization between 2-isopropylmalate and 3-isopropylmalate, via the formation of 2-isopropylmaleate.</text>
</comment>
<keyword evidence="3" id="KW-0028">Amino-acid biosynthesis</keyword>
<comment type="catalytic activity">
    <reaction evidence="3">
        <text>(2R,3S)-3-isopropylmalate = (2S)-2-isopropylmalate</text>
        <dbReference type="Rhea" id="RHEA:32287"/>
        <dbReference type="ChEBI" id="CHEBI:1178"/>
        <dbReference type="ChEBI" id="CHEBI:35121"/>
        <dbReference type="EC" id="4.2.1.33"/>
    </reaction>
</comment>
<keyword evidence="2 3" id="KW-0456">Lyase</keyword>
<evidence type="ECO:0000259" key="4">
    <source>
        <dbReference type="Pfam" id="PF00694"/>
    </source>
</evidence>
<dbReference type="SUPFAM" id="SSF52016">
    <property type="entry name" value="LeuD/IlvD-like"/>
    <property type="match status" value="1"/>
</dbReference>
<dbReference type="AlphaFoldDB" id="A0A2V2N0H7"/>
<dbReference type="UniPathway" id="UPA00048">
    <property type="reaction ID" value="UER00071"/>
</dbReference>
<dbReference type="Pfam" id="PF00694">
    <property type="entry name" value="Aconitase_C"/>
    <property type="match status" value="1"/>
</dbReference>
<sequence length="162" mass="17750">MRTWKFGDNIDTDAIIPGRFLTINDAAELATHAFEGIRDEFSKEAKEGDIIVAGRNFGCGSSREHAPLALTGAGIQMVIAESFARIFYRNSINVGLLPVICPQASEITEKDQVIPHLNEGFLEVSGKKMPTEPVPEFLRRIIDAGGLVAYAKTIRSEDLCTK</sequence>
<dbReference type="PANTHER" id="PTHR43345:SF2">
    <property type="entry name" value="3-ISOPROPYLMALATE DEHYDRATASE SMALL SUBUNIT 1"/>
    <property type="match status" value="1"/>
</dbReference>
<dbReference type="CDD" id="cd01577">
    <property type="entry name" value="IPMI_Swivel"/>
    <property type="match status" value="1"/>
</dbReference>
<dbReference type="Gene3D" id="3.20.19.10">
    <property type="entry name" value="Aconitase, domain 4"/>
    <property type="match status" value="1"/>
</dbReference>
<keyword evidence="6" id="KW-1185">Reference proteome</keyword>
<organism evidence="5 6">
    <name type="scientific">Methanospirillum stamsii</name>
    <dbReference type="NCBI Taxonomy" id="1277351"/>
    <lineage>
        <taxon>Archaea</taxon>
        <taxon>Methanobacteriati</taxon>
        <taxon>Methanobacteriota</taxon>
        <taxon>Stenosarchaea group</taxon>
        <taxon>Methanomicrobia</taxon>
        <taxon>Methanomicrobiales</taxon>
        <taxon>Methanospirillaceae</taxon>
        <taxon>Methanospirillum</taxon>
    </lineage>
</organism>
<evidence type="ECO:0000256" key="1">
    <source>
        <dbReference type="ARBA" id="ARBA00009869"/>
    </source>
</evidence>
<protein>
    <recommendedName>
        <fullName evidence="3">3-isopropylmalate dehydratase small subunit</fullName>
        <ecNumber evidence="3">4.2.1.33</ecNumber>
    </recommendedName>
    <alternativeName>
        <fullName evidence="3">Alpha-IPM isomerase</fullName>
        <shortName evidence="3">IPMI</shortName>
    </alternativeName>
    <alternativeName>
        <fullName evidence="3">Isopropylmalate isomerase</fullName>
    </alternativeName>
</protein>
<gene>
    <name evidence="3" type="primary">leuD</name>
    <name evidence="5" type="ORF">DLD82_09940</name>
</gene>
<comment type="similarity">
    <text evidence="1 3">Belongs to the LeuD family. LeuD type 2 subfamily.</text>
</comment>
<comment type="caution">
    <text evidence="5">The sequence shown here is derived from an EMBL/GenBank/DDBJ whole genome shotgun (WGS) entry which is preliminary data.</text>
</comment>
<dbReference type="GO" id="GO:0009098">
    <property type="term" value="P:L-leucine biosynthetic process"/>
    <property type="evidence" value="ECO:0007669"/>
    <property type="project" value="UniProtKB-UniRule"/>
</dbReference>
<dbReference type="EMBL" id="QGMZ01000018">
    <property type="protein sequence ID" value="PWR73662.1"/>
    <property type="molecule type" value="Genomic_DNA"/>
</dbReference>
<evidence type="ECO:0000256" key="2">
    <source>
        <dbReference type="ARBA" id="ARBA00023239"/>
    </source>
</evidence>
<dbReference type="GeneID" id="97608734"/>
<feature type="domain" description="Aconitase A/isopropylmalate dehydratase small subunit swivel" evidence="4">
    <location>
        <begin position="46"/>
        <end position="102"/>
    </location>
</feature>
<dbReference type="Proteomes" id="UP000245934">
    <property type="component" value="Unassembled WGS sequence"/>
</dbReference>
<comment type="pathway">
    <text evidence="3">Amino-acid biosynthesis; L-leucine biosynthesis; L-leucine from 3-methyl-2-oxobutanoate: step 2/4.</text>
</comment>
<dbReference type="InterPro" id="IPR015928">
    <property type="entry name" value="Aconitase/3IPM_dehydase_swvl"/>
</dbReference>
<name>A0A2V2N0H7_9EURY</name>
<dbReference type="InterPro" id="IPR011827">
    <property type="entry name" value="LeuD_type2/HacB/DmdB"/>
</dbReference>
<keyword evidence="3" id="KW-0100">Branched-chain amino acid biosynthesis</keyword>
<evidence type="ECO:0000313" key="5">
    <source>
        <dbReference type="EMBL" id="PWR73662.1"/>
    </source>
</evidence>
<comment type="caution">
    <text evidence="3">Lacks conserved residue(s) required for the propagation of feature annotation.</text>
</comment>
<dbReference type="EC" id="4.2.1.33" evidence="3"/>
<dbReference type="HAMAP" id="MF_01032">
    <property type="entry name" value="LeuD_type2"/>
    <property type="match status" value="1"/>
</dbReference>
<accession>A0A2V2N0H7</accession>
<comment type="subunit">
    <text evidence="3">Heterodimer of LeuC and LeuD.</text>
</comment>
<dbReference type="RefSeq" id="WP_109941074.1">
    <property type="nucleotide sequence ID" value="NZ_CP176366.1"/>
</dbReference>
<dbReference type="InterPro" id="IPR033940">
    <property type="entry name" value="IPMI_Swivel"/>
</dbReference>
<proteinExistence type="inferred from homology"/>
<evidence type="ECO:0000256" key="3">
    <source>
        <dbReference type="HAMAP-Rule" id="MF_01032"/>
    </source>
</evidence>
<keyword evidence="3" id="KW-0432">Leucine biosynthesis</keyword>
<dbReference type="InterPro" id="IPR050075">
    <property type="entry name" value="LeuD"/>
</dbReference>
<evidence type="ECO:0000313" key="6">
    <source>
        <dbReference type="Proteomes" id="UP000245934"/>
    </source>
</evidence>
<dbReference type="GO" id="GO:0003861">
    <property type="term" value="F:3-isopropylmalate dehydratase activity"/>
    <property type="evidence" value="ECO:0007669"/>
    <property type="project" value="UniProtKB-UniRule"/>
</dbReference>
<dbReference type="InterPro" id="IPR000573">
    <property type="entry name" value="AconitaseA/IPMdHydase_ssu_swvl"/>
</dbReference>
<dbReference type="NCBIfam" id="TIGR02087">
    <property type="entry name" value="LEUD_arch"/>
    <property type="match status" value="1"/>
</dbReference>
<dbReference type="PANTHER" id="PTHR43345">
    <property type="entry name" value="3-ISOPROPYLMALATE DEHYDRATASE SMALL SUBUNIT 2-RELATED-RELATED"/>
    <property type="match status" value="1"/>
</dbReference>
<reference evidence="5 6" key="1">
    <citation type="submission" date="2018-05" db="EMBL/GenBank/DDBJ databases">
        <title>Draft genome of Methanospirillum stamsii Pt1.</title>
        <authorList>
            <person name="Dueholm M.S."/>
            <person name="Nielsen P.H."/>
            <person name="Bakmann L.F."/>
            <person name="Otzen D.E."/>
        </authorList>
    </citation>
    <scope>NUCLEOTIDE SEQUENCE [LARGE SCALE GENOMIC DNA]</scope>
    <source>
        <strain evidence="5 6">Pt1</strain>
    </source>
</reference>